<dbReference type="AlphaFoldDB" id="A0A3A9ISP4"/>
<dbReference type="SUPFAM" id="SSF55729">
    <property type="entry name" value="Acyl-CoA N-acyltransferases (Nat)"/>
    <property type="match status" value="1"/>
</dbReference>
<name>A0A3A9ISP4_AERVE</name>
<organism evidence="1 2">
    <name type="scientific">Aeromonas veronii</name>
    <dbReference type="NCBI Taxonomy" id="654"/>
    <lineage>
        <taxon>Bacteria</taxon>
        <taxon>Pseudomonadati</taxon>
        <taxon>Pseudomonadota</taxon>
        <taxon>Gammaproteobacteria</taxon>
        <taxon>Aeromonadales</taxon>
        <taxon>Aeromonadaceae</taxon>
        <taxon>Aeromonas</taxon>
    </lineage>
</organism>
<evidence type="ECO:0008006" key="3">
    <source>
        <dbReference type="Google" id="ProtNLM"/>
    </source>
</evidence>
<dbReference type="EMBL" id="RAWX01000001">
    <property type="protein sequence ID" value="RKJ91201.1"/>
    <property type="molecule type" value="Genomic_DNA"/>
</dbReference>
<dbReference type="Gene3D" id="3.40.630.30">
    <property type="match status" value="1"/>
</dbReference>
<proteinExistence type="predicted"/>
<evidence type="ECO:0000313" key="1">
    <source>
        <dbReference type="EMBL" id="RKJ91201.1"/>
    </source>
</evidence>
<gene>
    <name evidence="1" type="ORF">D6R50_00810</name>
</gene>
<evidence type="ECO:0000313" key="2">
    <source>
        <dbReference type="Proteomes" id="UP000281725"/>
    </source>
</evidence>
<accession>A0A3A9ISP4</accession>
<sequence length="266" mass="30028">MGNKSPAMGSQCFIMPGQPSHFIEVRPTPWNDAVLAKKTCEIVDGCPDCSGFNALLPSAIDFIKQAGFEYVQARVEHVREKRHLLELAGFYYAELSYELSFRNPKRHLFARDLSSRLLLVPVQSQQDIALIKTMARDDFKHGRMLEDLRVDYTAAQQRTANWIDALACSPFELFLAKHGDKAVGFHAQRPSLNGHDLDWILTGTCAEYSMLSVPLWQAAFKLAQHRDIQKITTLISAANVGVLNLYNSFPFHIDRALCGYHLMITD</sequence>
<dbReference type="InterPro" id="IPR016181">
    <property type="entry name" value="Acyl_CoA_acyltransferase"/>
</dbReference>
<protein>
    <recommendedName>
        <fullName evidence="3">N-acetyltransferase domain-containing protein</fullName>
    </recommendedName>
</protein>
<reference evidence="1 2" key="1">
    <citation type="submission" date="2018-09" db="EMBL/GenBank/DDBJ databases">
        <title>Genome sequencing of Aeromonas veronii MS-17-88.</title>
        <authorList>
            <person name="Tekedar H.C."/>
            <person name="Arick M.A."/>
            <person name="Hsu C.-Y."/>
            <person name="Thrash A."/>
            <person name="Karsi A."/>
            <person name="Lawrence M.L."/>
            <person name="Abdelhamed H."/>
        </authorList>
    </citation>
    <scope>NUCLEOTIDE SEQUENCE [LARGE SCALE GENOMIC DNA]</scope>
    <source>
        <strain evidence="1 2">MS 17-88</strain>
    </source>
</reference>
<comment type="caution">
    <text evidence="1">The sequence shown here is derived from an EMBL/GenBank/DDBJ whole genome shotgun (WGS) entry which is preliminary data.</text>
</comment>
<dbReference type="Proteomes" id="UP000281725">
    <property type="component" value="Unassembled WGS sequence"/>
</dbReference>